<feature type="compositionally biased region" description="Polar residues" evidence="1">
    <location>
        <begin position="271"/>
        <end position="281"/>
    </location>
</feature>
<feature type="compositionally biased region" description="Low complexity" evidence="1">
    <location>
        <begin position="212"/>
        <end position="225"/>
    </location>
</feature>
<feature type="compositionally biased region" description="Low complexity" evidence="1">
    <location>
        <begin position="257"/>
        <end position="270"/>
    </location>
</feature>
<evidence type="ECO:0000256" key="1">
    <source>
        <dbReference type="SAM" id="MobiDB-lite"/>
    </source>
</evidence>
<protein>
    <submittedName>
        <fullName evidence="2">Uncharacterized protein</fullName>
    </submittedName>
</protein>
<organism evidence="2 3">
    <name type="scientific">Alosa alosa</name>
    <name type="common">allis shad</name>
    <dbReference type="NCBI Taxonomy" id="278164"/>
    <lineage>
        <taxon>Eukaryota</taxon>
        <taxon>Metazoa</taxon>
        <taxon>Chordata</taxon>
        <taxon>Craniata</taxon>
        <taxon>Vertebrata</taxon>
        <taxon>Euteleostomi</taxon>
        <taxon>Actinopterygii</taxon>
        <taxon>Neopterygii</taxon>
        <taxon>Teleostei</taxon>
        <taxon>Clupei</taxon>
        <taxon>Clupeiformes</taxon>
        <taxon>Clupeoidei</taxon>
        <taxon>Clupeidae</taxon>
        <taxon>Alosa</taxon>
    </lineage>
</organism>
<evidence type="ECO:0000313" key="2">
    <source>
        <dbReference type="EMBL" id="KAG5262831.1"/>
    </source>
</evidence>
<name>A0AAV6FM27_9TELE</name>
<feature type="region of interest" description="Disordered" evidence="1">
    <location>
        <begin position="93"/>
        <end position="132"/>
    </location>
</feature>
<feature type="compositionally biased region" description="Gly residues" evidence="1">
    <location>
        <begin position="231"/>
        <end position="256"/>
    </location>
</feature>
<dbReference type="Proteomes" id="UP000823561">
    <property type="component" value="Chromosome 22"/>
</dbReference>
<feature type="compositionally biased region" description="Acidic residues" evidence="1">
    <location>
        <begin position="287"/>
        <end position="296"/>
    </location>
</feature>
<evidence type="ECO:0000313" key="3">
    <source>
        <dbReference type="Proteomes" id="UP000823561"/>
    </source>
</evidence>
<gene>
    <name evidence="2" type="ORF">AALO_G00279390</name>
</gene>
<comment type="caution">
    <text evidence="2">The sequence shown here is derived from an EMBL/GenBank/DDBJ whole genome shotgun (WGS) entry which is preliminary data.</text>
</comment>
<proteinExistence type="predicted"/>
<reference evidence="2" key="1">
    <citation type="submission" date="2020-10" db="EMBL/GenBank/DDBJ databases">
        <title>Chromosome-scale genome assembly of the Allis shad, Alosa alosa.</title>
        <authorList>
            <person name="Margot Z."/>
            <person name="Christophe K."/>
            <person name="Cabau C."/>
            <person name="Louis A."/>
            <person name="Berthelot C."/>
            <person name="Parey E."/>
            <person name="Roest Crollius H."/>
            <person name="Montfort J."/>
            <person name="Robinson-Rechavi M."/>
            <person name="Bucao C."/>
            <person name="Bouchez O."/>
            <person name="Gislard M."/>
            <person name="Lluch J."/>
            <person name="Milhes M."/>
            <person name="Lampietro C."/>
            <person name="Lopez Roques C."/>
            <person name="Donnadieu C."/>
            <person name="Braasch I."/>
            <person name="Desvignes T."/>
            <person name="Postlethwait J."/>
            <person name="Bobe J."/>
            <person name="Guiguen Y."/>
        </authorList>
    </citation>
    <scope>NUCLEOTIDE SEQUENCE</scope>
    <source>
        <strain evidence="2">M-15738</strain>
        <tissue evidence="2">Blood</tissue>
    </source>
</reference>
<sequence length="334" mass="35708">MFVHHRRGYGHQEELSMESGIDPGQDYYTQDYYNYEHGYDLPQYGSRRKLISPTGMYDEYGEVIMEDDGSYYYSPQDSEGEYGRKKRIRLVVDREYETSSTGEESAPETQRGRPPGAPPTHGTTSSTSVNGSVYLAQNGSVVRTRRSVLANSFKPGGSSGIGLGIGSPSRLAKHFRKLDRLAVTHEERLPLNSPNLSDSAPEHDGTSSNPGAVATTPDVVAAAIVERNDLSGGGSLGRAGGSGGGDDGSAGGGGGPSLASSASATESSGSKVNLTLTQAPDRTSESGEQESAVDNEEPSRAQLVTESHSDRTQSDEEELWMGPWNNLHIPMTKL</sequence>
<dbReference type="AlphaFoldDB" id="A0AAV6FM27"/>
<accession>A0AAV6FM27</accession>
<feature type="region of interest" description="Disordered" evidence="1">
    <location>
        <begin position="184"/>
        <end position="334"/>
    </location>
</feature>
<dbReference type="EMBL" id="JADWDJ010000022">
    <property type="protein sequence ID" value="KAG5262831.1"/>
    <property type="molecule type" value="Genomic_DNA"/>
</dbReference>
<keyword evidence="3" id="KW-1185">Reference proteome</keyword>